<evidence type="ECO:0000256" key="2">
    <source>
        <dbReference type="ARBA" id="ARBA00008889"/>
    </source>
</evidence>
<dbReference type="HAMAP" id="MF_00362">
    <property type="entry name" value="Ribosomal_uL10"/>
    <property type="match status" value="1"/>
</dbReference>
<dbReference type="EMBL" id="OX336137">
    <property type="protein sequence ID" value="CAI2719448.1"/>
    <property type="molecule type" value="Genomic_DNA"/>
</dbReference>
<dbReference type="SUPFAM" id="SSF160369">
    <property type="entry name" value="Ribosomal protein L10-like"/>
    <property type="match status" value="1"/>
</dbReference>
<keyword evidence="8" id="KW-1185">Reference proteome</keyword>
<dbReference type="PROSITE" id="PS01109">
    <property type="entry name" value="RIBOSOMAL_L10"/>
    <property type="match status" value="1"/>
</dbReference>
<proteinExistence type="inferred from homology"/>
<dbReference type="InterPro" id="IPR001790">
    <property type="entry name" value="Ribosomal_uL10"/>
</dbReference>
<dbReference type="Pfam" id="PF00466">
    <property type="entry name" value="Ribosomal_L10"/>
    <property type="match status" value="1"/>
</dbReference>
<protein>
    <recommendedName>
        <fullName evidence="5 6">Large ribosomal subunit protein uL10</fullName>
    </recommendedName>
</protein>
<dbReference type="InterPro" id="IPR043141">
    <property type="entry name" value="Ribosomal_uL10-like_sf"/>
</dbReference>
<dbReference type="CDD" id="cd05797">
    <property type="entry name" value="Ribosomal_L10"/>
    <property type="match status" value="1"/>
</dbReference>
<dbReference type="RefSeq" id="WP_282012280.1">
    <property type="nucleotide sequence ID" value="NZ_OX336137.1"/>
</dbReference>
<dbReference type="Gene3D" id="3.30.70.1730">
    <property type="match status" value="1"/>
</dbReference>
<accession>A0ABM9HGS7</accession>
<evidence type="ECO:0000256" key="1">
    <source>
        <dbReference type="ARBA" id="ARBA00002633"/>
    </source>
</evidence>
<evidence type="ECO:0000256" key="6">
    <source>
        <dbReference type="HAMAP-Rule" id="MF_00362"/>
    </source>
</evidence>
<keyword evidence="4 6" id="KW-0687">Ribonucleoprotein</keyword>
<sequence length="176" mass="19135">MPTPVKDQEIERLNGVFAKAKSAVLTNYQGLSAAHMAQLRLHMRERSLEFKVIKNTLARIAAKNTPFEVLDSSWEGPMSIVVSFDDEVAPAKALSDFAKSGVDKTPQVVCGIVDGQAVTAEQVKALSNLPSKEVLISQMLSVFQGPTRNFVGVFASLQRKLVGTLDAVREHKAKQG</sequence>
<evidence type="ECO:0000256" key="5">
    <source>
        <dbReference type="ARBA" id="ARBA00035202"/>
    </source>
</evidence>
<evidence type="ECO:0000256" key="4">
    <source>
        <dbReference type="ARBA" id="ARBA00023274"/>
    </source>
</evidence>
<dbReference type="Gene3D" id="6.10.250.290">
    <property type="match status" value="1"/>
</dbReference>
<dbReference type="NCBIfam" id="NF000955">
    <property type="entry name" value="PRK00099.1-1"/>
    <property type="match status" value="1"/>
</dbReference>
<comment type="function">
    <text evidence="1 6">Forms part of the ribosomal stalk, playing a central role in the interaction of the ribosome with GTP-bound translation factors.</text>
</comment>
<organism evidence="7 8">
    <name type="scientific">Nitrospina watsonii</name>
    <dbReference type="NCBI Taxonomy" id="1323948"/>
    <lineage>
        <taxon>Bacteria</taxon>
        <taxon>Pseudomonadati</taxon>
        <taxon>Nitrospinota/Tectimicrobiota group</taxon>
        <taxon>Nitrospinota</taxon>
        <taxon>Nitrospinia</taxon>
        <taxon>Nitrospinales</taxon>
        <taxon>Nitrospinaceae</taxon>
        <taxon>Nitrospina</taxon>
    </lineage>
</organism>
<keyword evidence="6" id="KW-0694">RNA-binding</keyword>
<dbReference type="InterPro" id="IPR002363">
    <property type="entry name" value="Ribosomal_uL10_CS_bac"/>
</dbReference>
<evidence type="ECO:0000313" key="7">
    <source>
        <dbReference type="EMBL" id="CAI2719448.1"/>
    </source>
</evidence>
<keyword evidence="3 6" id="KW-0689">Ribosomal protein</keyword>
<dbReference type="InterPro" id="IPR022973">
    <property type="entry name" value="Ribosomal_uL10_bac"/>
</dbReference>
<evidence type="ECO:0000256" key="3">
    <source>
        <dbReference type="ARBA" id="ARBA00022980"/>
    </source>
</evidence>
<name>A0ABM9HGS7_9BACT</name>
<dbReference type="Proteomes" id="UP001157733">
    <property type="component" value="Chromosome"/>
</dbReference>
<evidence type="ECO:0000313" key="8">
    <source>
        <dbReference type="Proteomes" id="UP001157733"/>
    </source>
</evidence>
<dbReference type="PANTHER" id="PTHR11560">
    <property type="entry name" value="39S RIBOSOMAL PROTEIN L10, MITOCHONDRIAL"/>
    <property type="match status" value="1"/>
</dbReference>
<gene>
    <name evidence="6 7" type="primary">rplJ</name>
    <name evidence="7" type="ORF">NSPWAT_2592</name>
</gene>
<reference evidence="7 8" key="1">
    <citation type="submission" date="2022-09" db="EMBL/GenBank/DDBJ databases">
        <authorList>
            <person name="Kop L."/>
        </authorList>
    </citation>
    <scope>NUCLEOTIDE SEQUENCE [LARGE SCALE GENOMIC DNA]</scope>
    <source>
        <strain evidence="7 8">347</strain>
    </source>
</reference>
<comment type="similarity">
    <text evidence="2 6">Belongs to the universal ribosomal protein uL10 family.</text>
</comment>
<keyword evidence="6" id="KW-0699">rRNA-binding</keyword>
<comment type="subunit">
    <text evidence="6">Part of the ribosomal stalk of the 50S ribosomal subunit. The N-terminus interacts with L11 and the large rRNA to form the base of the stalk. The C-terminus forms an elongated spine to which L12 dimers bind in a sequential fashion forming a multimeric L10(L12)X complex.</text>
</comment>
<dbReference type="GO" id="GO:0005840">
    <property type="term" value="C:ribosome"/>
    <property type="evidence" value="ECO:0007669"/>
    <property type="project" value="UniProtKB-KW"/>
</dbReference>
<dbReference type="InterPro" id="IPR047865">
    <property type="entry name" value="Ribosomal_uL10_bac_type"/>
</dbReference>